<dbReference type="SUPFAM" id="SSF50475">
    <property type="entry name" value="FMN-binding split barrel"/>
    <property type="match status" value="1"/>
</dbReference>
<dbReference type="PANTHER" id="PTHR42815">
    <property type="entry name" value="FAD-BINDING, PUTATIVE (AFU_ORTHOLOGUE AFUA_6G07600)-RELATED"/>
    <property type="match status" value="1"/>
</dbReference>
<dbReference type="Gene3D" id="2.30.110.10">
    <property type="entry name" value="Electron Transport, Fmn-binding Protein, Chain A"/>
    <property type="match status" value="1"/>
</dbReference>
<keyword evidence="2" id="KW-1185">Reference proteome</keyword>
<dbReference type="RefSeq" id="WP_301573225.1">
    <property type="nucleotide sequence ID" value="NZ_JAPWIE010000006.1"/>
</dbReference>
<comment type="caution">
    <text evidence="1">The sequence shown here is derived from an EMBL/GenBank/DDBJ whole genome shotgun (WGS) entry which is preliminary data.</text>
</comment>
<dbReference type="Proteomes" id="UP001067235">
    <property type="component" value="Unassembled WGS sequence"/>
</dbReference>
<sequence>MSTLAHRPEAGGFHEGELAVQRRAGVSAQAARLEGMLDPGELSGGLAQFLSVRTFAAITARDAAGILWTSPLAGAPGFLAALTQTTLTIAGSPAPGDPLHQLAPDQPVGLLVIDFATRRRVRINGTLTRATESGLSITVEQAYGNCPKYIAHRDLRITSGPLSNADARHGRSLGSADRELIRTADTLLLGSTHPTRGIDTSHRGGPSGFVRLDDLDQLWWPDYPGNNMFNTLGNFEVDPAAALLFVDFATGRALHISGNARTEWSAQAGIPGDDGHTGRRTVVNIDHVVSRATELRAGPAESYPRNPPIS</sequence>
<accession>A0ABT4MZW8</accession>
<dbReference type="PANTHER" id="PTHR42815:SF2">
    <property type="entry name" value="FAD-BINDING, PUTATIVE (AFU_ORTHOLOGUE AFUA_6G07600)-RELATED"/>
    <property type="match status" value="1"/>
</dbReference>
<reference evidence="1" key="1">
    <citation type="submission" date="2022-12" db="EMBL/GenBank/DDBJ databases">
        <authorList>
            <person name="Krivoruchko A.V."/>
            <person name="Elkin A."/>
        </authorList>
    </citation>
    <scope>NUCLEOTIDE SEQUENCE</scope>
    <source>
        <strain evidence="1">IEGM 1388</strain>
    </source>
</reference>
<proteinExistence type="predicted"/>
<protein>
    <submittedName>
        <fullName evidence="1">Pyridoxamine 5'-phosphate oxidase family protein</fullName>
    </submittedName>
</protein>
<gene>
    <name evidence="1" type="ORF">O4213_21255</name>
</gene>
<evidence type="ECO:0000313" key="1">
    <source>
        <dbReference type="EMBL" id="MCZ4552531.1"/>
    </source>
</evidence>
<evidence type="ECO:0000313" key="2">
    <source>
        <dbReference type="Proteomes" id="UP001067235"/>
    </source>
</evidence>
<organism evidence="1 2">
    <name type="scientific">Gordonia rubripertincta</name>
    <name type="common">Rhodococcus corallinus</name>
    <dbReference type="NCBI Taxonomy" id="36822"/>
    <lineage>
        <taxon>Bacteria</taxon>
        <taxon>Bacillati</taxon>
        <taxon>Actinomycetota</taxon>
        <taxon>Actinomycetes</taxon>
        <taxon>Mycobacteriales</taxon>
        <taxon>Gordoniaceae</taxon>
        <taxon>Gordonia</taxon>
    </lineage>
</organism>
<dbReference type="InterPro" id="IPR012349">
    <property type="entry name" value="Split_barrel_FMN-bd"/>
</dbReference>
<dbReference type="EMBL" id="JAPWIE010000006">
    <property type="protein sequence ID" value="MCZ4552531.1"/>
    <property type="molecule type" value="Genomic_DNA"/>
</dbReference>
<name>A0ABT4MZW8_GORRU</name>